<dbReference type="EMBL" id="QWDM01000022">
    <property type="protein sequence ID" value="RUT67971.1"/>
    <property type="molecule type" value="Genomic_DNA"/>
</dbReference>
<dbReference type="InterPro" id="IPR012341">
    <property type="entry name" value="6hp_glycosidase-like_sf"/>
</dbReference>
<dbReference type="AlphaFoldDB" id="A0A434A0T2"/>
<feature type="chain" id="PRO_5019551276" evidence="2">
    <location>
        <begin position="21"/>
        <end position="650"/>
    </location>
</feature>
<proteinExistence type="predicted"/>
<dbReference type="InterPro" id="IPR052043">
    <property type="entry name" value="PolySaccharide_Degr_Enz"/>
</dbReference>
<name>A0A434A0T2_9FLAO</name>
<dbReference type="InterPro" id="IPR032342">
    <property type="entry name" value="DUF4861"/>
</dbReference>
<protein>
    <submittedName>
        <fullName evidence="3">DUF4861 domain-containing protein</fullName>
    </submittedName>
</protein>
<keyword evidence="2" id="KW-0732">Signal</keyword>
<dbReference type="InterPro" id="IPR008928">
    <property type="entry name" value="6-hairpin_glycosidase_sf"/>
</dbReference>
<keyword evidence="4" id="KW-1185">Reference proteome</keyword>
<keyword evidence="1" id="KW-0378">Hydrolase</keyword>
<evidence type="ECO:0000256" key="1">
    <source>
        <dbReference type="ARBA" id="ARBA00022801"/>
    </source>
</evidence>
<evidence type="ECO:0000313" key="3">
    <source>
        <dbReference type="EMBL" id="RUT67971.1"/>
    </source>
</evidence>
<dbReference type="SUPFAM" id="SSF48208">
    <property type="entry name" value="Six-hairpin glycosidases"/>
    <property type="match status" value="1"/>
</dbReference>
<dbReference type="Proteomes" id="UP000288102">
    <property type="component" value="Unassembled WGS sequence"/>
</dbReference>
<accession>A0A434A0T2</accession>
<dbReference type="Pfam" id="PF16153">
    <property type="entry name" value="DUF4861"/>
    <property type="match status" value="1"/>
</dbReference>
<gene>
    <name evidence="3" type="ORF">D0817_23445</name>
</gene>
<dbReference type="GO" id="GO:0016787">
    <property type="term" value="F:hydrolase activity"/>
    <property type="evidence" value="ECO:0007669"/>
    <property type="project" value="UniProtKB-KW"/>
</dbReference>
<evidence type="ECO:0000256" key="2">
    <source>
        <dbReference type="SAM" id="SignalP"/>
    </source>
</evidence>
<dbReference type="PANTHER" id="PTHR33886">
    <property type="entry name" value="UNSATURATED RHAMNOGALACTURONAN HYDROLASE (EUROFUNG)"/>
    <property type="match status" value="1"/>
</dbReference>
<sequence>MKMRILFHYLTFLWIILANAQQNKTTYNVKHIIKSVYDQGLQHTELDFYAGTLLLHGISEFSVLPGNEELLKNTISTYKKFSDGSINAKGSLISYEAGGSGAAFLAWKNAATELDKQVNVAAAKMMHKQNRSPEGLMTANFATGDKIFIDVAFAVSPYLLYAGLKSGNQKYINMAVDETIGLFRILKDKETGLLHQARGFAGAGSISEDNWSRGNGWGAFALAILLRDLPKTHPRYKEVQKLGRQFFTAVLKYQNKEGLWHQEITDKSSYVETSGSGLLLYGLGIMLEEKILDQKYIRNFKLGLAGYMSYIGTDGSVSHTCFSCLAPNQGTKEDYKSRPWVFNDHHAFGPAVLAFAQACKMGIEDVTPLKKMGHYSIADSPKTVRTYMKFDRGSDVAWENDRIAYRVYGPSVRSKVGNGIDVWTKKVDYPIIDNWYKLNAEGKDYHIDRGEGCDFYHMGKLRGCGAIGVWVDGKPYASETFDSYKFLKNQTDGVGVQLNYQTWNAPGITGLEEKKIIEMGLGSNLFKVTSTIKSDSDRELVVAIGITTYGHPEIYKNEKSASVSTWENTSPEHGSIGSAVFADPKNFIGYESYQGDQYLLIKVKTNVPFVYYAGAGWDKSIYFKSKDDWFNYINSEVKTLDFKDGTAIYK</sequence>
<dbReference type="Pfam" id="PF07470">
    <property type="entry name" value="Glyco_hydro_88"/>
    <property type="match status" value="1"/>
</dbReference>
<comment type="caution">
    <text evidence="3">The sequence shown here is derived from an EMBL/GenBank/DDBJ whole genome shotgun (WGS) entry which is preliminary data.</text>
</comment>
<dbReference type="InterPro" id="IPR010905">
    <property type="entry name" value="Glyco_hydro_88"/>
</dbReference>
<dbReference type="Gene3D" id="1.50.10.10">
    <property type="match status" value="1"/>
</dbReference>
<evidence type="ECO:0000313" key="4">
    <source>
        <dbReference type="Proteomes" id="UP000288102"/>
    </source>
</evidence>
<reference evidence="4" key="1">
    <citation type="journal article" date="2019" name="Syst. Appl. Microbiol.">
        <title>Flavobacterium circumlabens sp. nov. and Flavobacterium cupreum sp. nov., two psychrotrophic species isolated from Antarctic environmental samples.</title>
        <authorList>
            <person name="Kralova S."/>
            <person name="Busse H.-J."/>
            <person name="Svec P."/>
            <person name="Maslanova I."/>
            <person name="Stankova E."/>
            <person name="Bartak M."/>
            <person name="Sedlacek I."/>
        </authorList>
    </citation>
    <scope>NUCLEOTIDE SEQUENCE [LARGE SCALE GENOMIC DNA]</scope>
    <source>
        <strain evidence="4">CCM 8825</strain>
    </source>
</reference>
<dbReference type="PANTHER" id="PTHR33886:SF8">
    <property type="entry name" value="UNSATURATED RHAMNOGALACTURONAN HYDROLASE (EUROFUNG)"/>
    <property type="match status" value="1"/>
</dbReference>
<organism evidence="3 4">
    <name type="scientific">Flavobacterium cupreum</name>
    <dbReference type="NCBI Taxonomy" id="2133766"/>
    <lineage>
        <taxon>Bacteria</taxon>
        <taxon>Pseudomonadati</taxon>
        <taxon>Bacteroidota</taxon>
        <taxon>Flavobacteriia</taxon>
        <taxon>Flavobacteriales</taxon>
        <taxon>Flavobacteriaceae</taxon>
        <taxon>Flavobacterium</taxon>
    </lineage>
</organism>
<dbReference type="GO" id="GO:0005975">
    <property type="term" value="P:carbohydrate metabolic process"/>
    <property type="evidence" value="ECO:0007669"/>
    <property type="project" value="InterPro"/>
</dbReference>
<feature type="signal peptide" evidence="2">
    <location>
        <begin position="1"/>
        <end position="20"/>
    </location>
</feature>